<organism evidence="2 3">
    <name type="scientific">Physeter macrocephalus</name>
    <name type="common">Sperm whale</name>
    <name type="synonym">Physeter catodon</name>
    <dbReference type="NCBI Taxonomy" id="9755"/>
    <lineage>
        <taxon>Eukaryota</taxon>
        <taxon>Metazoa</taxon>
        <taxon>Chordata</taxon>
        <taxon>Craniata</taxon>
        <taxon>Vertebrata</taxon>
        <taxon>Euteleostomi</taxon>
        <taxon>Mammalia</taxon>
        <taxon>Eutheria</taxon>
        <taxon>Laurasiatheria</taxon>
        <taxon>Artiodactyla</taxon>
        <taxon>Whippomorpha</taxon>
        <taxon>Cetacea</taxon>
        <taxon>Odontoceti</taxon>
        <taxon>Physeteridae</taxon>
        <taxon>Physeter</taxon>
    </lineage>
</organism>
<dbReference type="PANTHER" id="PTHR47730">
    <property type="entry name" value="SMALL INTEGRAL MEMBRANE PROTEIN 29"/>
    <property type="match status" value="1"/>
</dbReference>
<dbReference type="KEGG" id="pcad:114486653"/>
<sequence length="106" mass="11838">MSNTTVPMSPQVNSDSMGGRVWEPFFLITLVGAVGAVVMYIQKKKQGDRLHHHLLPVCSYSPAEKLHEVEQEFLSGVGKVVHGWQSGYQLKQMLLLVSRHDLTPLP</sequence>
<reference evidence="3" key="1">
    <citation type="submission" date="2025-08" db="UniProtKB">
        <authorList>
            <consortium name="RefSeq"/>
        </authorList>
    </citation>
    <scope>IDENTIFICATION</scope>
    <source>
        <tissue evidence="3">Muscle</tissue>
    </source>
</reference>
<evidence type="ECO:0000313" key="3">
    <source>
        <dbReference type="RefSeq" id="XP_028348359.1"/>
    </source>
</evidence>
<keyword evidence="1" id="KW-1133">Transmembrane helix</keyword>
<evidence type="ECO:0000256" key="1">
    <source>
        <dbReference type="SAM" id="Phobius"/>
    </source>
</evidence>
<dbReference type="RefSeq" id="XP_028348359.1">
    <property type="nucleotide sequence ID" value="XM_028492558.2"/>
</dbReference>
<dbReference type="PANTHER" id="PTHR47730:SF1">
    <property type="entry name" value="SMALL INTEGRAL MEMBRANE PROTEIN 29"/>
    <property type="match status" value="1"/>
</dbReference>
<dbReference type="InParanoid" id="A0A455BHS3"/>
<accession>A0A455BHS3</accession>
<dbReference type="InterPro" id="IPR043239">
    <property type="entry name" value="SMIM29"/>
</dbReference>
<gene>
    <name evidence="3" type="primary">LOC114486653</name>
</gene>
<keyword evidence="1" id="KW-0472">Membrane</keyword>
<dbReference type="Proteomes" id="UP000248484">
    <property type="component" value="Chromosome 1"/>
</dbReference>
<dbReference type="OrthoDB" id="6381603at2759"/>
<keyword evidence="2" id="KW-1185">Reference proteome</keyword>
<dbReference type="GeneID" id="114486653"/>
<protein>
    <submittedName>
        <fullName evidence="3">Small integral membrane protein 29-like</fullName>
    </submittedName>
</protein>
<proteinExistence type="predicted"/>
<evidence type="ECO:0000313" key="2">
    <source>
        <dbReference type="Proteomes" id="UP000248484"/>
    </source>
</evidence>
<keyword evidence="1" id="KW-0812">Transmembrane</keyword>
<name>A0A455BHS3_PHYMC</name>
<dbReference type="FunCoup" id="A0A455BHS3">
    <property type="interactions" value="578"/>
</dbReference>
<dbReference type="AlphaFoldDB" id="A0A455BHS3"/>
<feature type="transmembrane region" description="Helical" evidence="1">
    <location>
        <begin position="20"/>
        <end position="41"/>
    </location>
</feature>